<dbReference type="InterPro" id="IPR006314">
    <property type="entry name" value="Dyp_peroxidase"/>
</dbReference>
<dbReference type="GO" id="GO:0004601">
    <property type="term" value="F:peroxidase activity"/>
    <property type="evidence" value="ECO:0007669"/>
    <property type="project" value="UniProtKB-KW"/>
</dbReference>
<dbReference type="PROSITE" id="PS51404">
    <property type="entry name" value="DYP_PEROXIDASE"/>
    <property type="match status" value="1"/>
</dbReference>
<dbReference type="InterPro" id="IPR048328">
    <property type="entry name" value="Dyp_perox_C"/>
</dbReference>
<dbReference type="NCBIfam" id="TIGR01413">
    <property type="entry name" value="Dyp_perox_fam"/>
    <property type="match status" value="1"/>
</dbReference>
<evidence type="ECO:0000313" key="8">
    <source>
        <dbReference type="Proteomes" id="UP000652176"/>
    </source>
</evidence>
<evidence type="ECO:0000256" key="4">
    <source>
        <dbReference type="ARBA" id="ARBA00023002"/>
    </source>
</evidence>
<evidence type="ECO:0000256" key="2">
    <source>
        <dbReference type="ARBA" id="ARBA00022559"/>
    </source>
</evidence>
<evidence type="ECO:0000259" key="6">
    <source>
        <dbReference type="Pfam" id="PF20628"/>
    </source>
</evidence>
<name>A0ABR9D4J4_9GAMM</name>
<evidence type="ECO:0000256" key="5">
    <source>
        <dbReference type="ARBA" id="ARBA00023004"/>
    </source>
</evidence>
<evidence type="ECO:0000256" key="3">
    <source>
        <dbReference type="ARBA" id="ARBA00022723"/>
    </source>
</evidence>
<dbReference type="RefSeq" id="WP_192376291.1">
    <property type="nucleotide sequence ID" value="NZ_CAJHIV010000001.1"/>
</dbReference>
<feature type="domain" description="Dyp-type peroxidase C-terminal" evidence="6">
    <location>
        <begin position="287"/>
        <end position="385"/>
    </location>
</feature>
<keyword evidence="5" id="KW-0408">Iron</keyword>
<evidence type="ECO:0000256" key="1">
    <source>
        <dbReference type="ARBA" id="ARBA00001970"/>
    </source>
</evidence>
<accession>A0ABR9D4J4</accession>
<dbReference type="Pfam" id="PF20628">
    <property type="entry name" value="Dyp_perox_C"/>
    <property type="match status" value="1"/>
</dbReference>
<keyword evidence="8" id="KW-1185">Reference proteome</keyword>
<dbReference type="EMBL" id="JACXSS010000001">
    <property type="protein sequence ID" value="MBD9358052.1"/>
    <property type="molecule type" value="Genomic_DNA"/>
</dbReference>
<protein>
    <submittedName>
        <fullName evidence="7">Dyp-type peroxidase</fullName>
    </submittedName>
</protein>
<dbReference type="InterPro" id="IPR011008">
    <property type="entry name" value="Dimeric_a/b-barrel"/>
</dbReference>
<dbReference type="SUPFAM" id="SSF54909">
    <property type="entry name" value="Dimeric alpha+beta barrel"/>
    <property type="match status" value="1"/>
</dbReference>
<comment type="caution">
    <text evidence="7">The sequence shown here is derived from an EMBL/GenBank/DDBJ whole genome shotgun (WGS) entry which is preliminary data.</text>
</comment>
<evidence type="ECO:0000313" key="7">
    <source>
        <dbReference type="EMBL" id="MBD9358052.1"/>
    </source>
</evidence>
<comment type="cofactor">
    <cofactor evidence="1">
        <name>heme b</name>
        <dbReference type="ChEBI" id="CHEBI:60344"/>
    </cofactor>
</comment>
<reference evidence="7 8" key="1">
    <citation type="submission" date="2020-09" db="EMBL/GenBank/DDBJ databases">
        <title>Methylomonas albis sp. nov. and Methylomonas fluvii sp. nov.: Two cold-adapted methanotrophs from the River Elbe and an amended description of Methylovulum psychrotolerans strain Eb1.</title>
        <authorList>
            <person name="Bussmann I.K."/>
            <person name="Klings K.-W."/>
            <person name="Warnstedt J."/>
            <person name="Hoppert M."/>
            <person name="Saborowski A."/>
            <person name="Horn F."/>
            <person name="Liebner S."/>
        </authorList>
    </citation>
    <scope>NUCLEOTIDE SEQUENCE [LARGE SCALE GENOMIC DNA]</scope>
    <source>
        <strain evidence="7 8">EbA</strain>
    </source>
</reference>
<dbReference type="Proteomes" id="UP000652176">
    <property type="component" value="Unassembled WGS sequence"/>
</dbReference>
<gene>
    <name evidence="7" type="ORF">IE877_19620</name>
</gene>
<proteinExistence type="predicted"/>
<keyword evidence="4" id="KW-0560">Oxidoreductase</keyword>
<keyword evidence="2 7" id="KW-0575">Peroxidase</keyword>
<dbReference type="PANTHER" id="PTHR30521">
    <property type="entry name" value="DEFERROCHELATASE/PEROXIDASE"/>
    <property type="match status" value="1"/>
</dbReference>
<dbReference type="PANTHER" id="PTHR30521:SF5">
    <property type="entry name" value="BLR4509 PROTEIN"/>
    <property type="match status" value="1"/>
</dbReference>
<sequence>MTTIDKLDDVQGIVFSGYNKYMACCSYYLLKIDDAAKTKPWLKNLVEQNQISHGADKPTDETENRINLAISYSGLENLNLDKDSLYSFELSFREGMHSEHRSALLGDRGSNDPSTWDWGSGANCIDMLFILFSKNETIHKASQKYHEKAFKGAGLSIVQHLDAGEKKQDANGFTLEHFGFADGISDPIVDGFPTTSGTGEIATGEFLLGYPNQYDGKLTKIPQLGSAGTAFGKNGTYLVLRQLKQDVGKFWAFMEEEAARQGITADYLAAKFVGRWKSGAVVEPNQDSDPNKVDNSFNFSKDPHGQGCPMGSHIRRANPRAVGLGATEEEALKVANRHRILRRGRSYGNFLENPAKDDGQERGLLFICLNANIERQFEFVQHTWINGVKFAGLYDENDPLIGSGVPENRNFTIQDEPLRRRVCGFQQFVTTKGGSYFFLPSLSALGLLGST</sequence>
<organism evidence="7 8">
    <name type="scientific">Methylomonas albis</name>
    <dbReference type="NCBI Taxonomy" id="1854563"/>
    <lineage>
        <taxon>Bacteria</taxon>
        <taxon>Pseudomonadati</taxon>
        <taxon>Pseudomonadota</taxon>
        <taxon>Gammaproteobacteria</taxon>
        <taxon>Methylococcales</taxon>
        <taxon>Methylococcaceae</taxon>
        <taxon>Methylomonas</taxon>
    </lineage>
</organism>
<keyword evidence="3" id="KW-0479">Metal-binding</keyword>